<proteinExistence type="predicted"/>
<protein>
    <recommendedName>
        <fullName evidence="3">DUF4283 domain-containing protein</fullName>
    </recommendedName>
</protein>
<gene>
    <name evidence="1" type="ORF">R3W88_016759</name>
</gene>
<dbReference type="Proteomes" id="UP001311915">
    <property type="component" value="Unassembled WGS sequence"/>
</dbReference>
<sequence length="382" mass="43771">MEDYVHLLSTAAFYVKAKESYWQMRTLKWDPWFEPEVETTIGVAWISFPDLPPNFFAKEAIFSIASAVGKPLTVDMATKNQTRPSCARIKIEVDLTAMLPQRVKINEEDDNTGQIKSKWIKVQYDYIPKYCTECCLQGHDEHNCWALHPELYDARDVGIKDDGMEKEMEKQGTAVEHRRILTSGKVIGNKSNKQEWMVSRKNKYIRDKTGRIEGEVDYHDENTFDALREEVETGPKSKVDKIAKESTKEWVNKTFKESKKIVDQQTMTKQCEEKVGKPILQQEIEGESEQTQSLIQKEYDNQGEEIEMNEEVVDADKGSIVVYGVDNEEILPLAFHNDDKNGGQEQETNLDKGALTSIINKVVLEGDLSPKQVGKLKDTHTR</sequence>
<dbReference type="InterPro" id="IPR040256">
    <property type="entry name" value="At4g02000-like"/>
</dbReference>
<dbReference type="AlphaFoldDB" id="A0AAV9KY90"/>
<evidence type="ECO:0008006" key="3">
    <source>
        <dbReference type="Google" id="ProtNLM"/>
    </source>
</evidence>
<dbReference type="PANTHER" id="PTHR31286:SF179">
    <property type="entry name" value="RNASE H TYPE-1 DOMAIN-CONTAINING PROTEIN"/>
    <property type="match status" value="1"/>
</dbReference>
<dbReference type="EMBL" id="JAWPEI010000008">
    <property type="protein sequence ID" value="KAK4718421.1"/>
    <property type="molecule type" value="Genomic_DNA"/>
</dbReference>
<accession>A0AAV9KY90</accession>
<evidence type="ECO:0000313" key="1">
    <source>
        <dbReference type="EMBL" id="KAK4718421.1"/>
    </source>
</evidence>
<organism evidence="1 2">
    <name type="scientific">Solanum pinnatisectum</name>
    <name type="common">tansyleaf nightshade</name>
    <dbReference type="NCBI Taxonomy" id="50273"/>
    <lineage>
        <taxon>Eukaryota</taxon>
        <taxon>Viridiplantae</taxon>
        <taxon>Streptophyta</taxon>
        <taxon>Embryophyta</taxon>
        <taxon>Tracheophyta</taxon>
        <taxon>Spermatophyta</taxon>
        <taxon>Magnoliopsida</taxon>
        <taxon>eudicotyledons</taxon>
        <taxon>Gunneridae</taxon>
        <taxon>Pentapetalae</taxon>
        <taxon>asterids</taxon>
        <taxon>lamiids</taxon>
        <taxon>Solanales</taxon>
        <taxon>Solanaceae</taxon>
        <taxon>Solanoideae</taxon>
        <taxon>Solaneae</taxon>
        <taxon>Solanum</taxon>
    </lineage>
</organism>
<name>A0AAV9KY90_9SOLN</name>
<evidence type="ECO:0000313" key="2">
    <source>
        <dbReference type="Proteomes" id="UP001311915"/>
    </source>
</evidence>
<keyword evidence="2" id="KW-1185">Reference proteome</keyword>
<comment type="caution">
    <text evidence="1">The sequence shown here is derived from an EMBL/GenBank/DDBJ whole genome shotgun (WGS) entry which is preliminary data.</text>
</comment>
<dbReference type="PANTHER" id="PTHR31286">
    <property type="entry name" value="GLYCINE-RICH CELL WALL STRUCTURAL PROTEIN 1.8-LIKE"/>
    <property type="match status" value="1"/>
</dbReference>
<reference evidence="1 2" key="1">
    <citation type="submission" date="2023-10" db="EMBL/GenBank/DDBJ databases">
        <title>Genome-Wide Identification Analysis in wild type Solanum Pinnatisectum Reveals Some Genes Defensing Phytophthora Infestans.</title>
        <authorList>
            <person name="Sun C."/>
        </authorList>
    </citation>
    <scope>NUCLEOTIDE SEQUENCE [LARGE SCALE GENOMIC DNA]</scope>
    <source>
        <strain evidence="1">LQN</strain>
        <tissue evidence="1">Leaf</tissue>
    </source>
</reference>